<comment type="caution">
    <text evidence="2">The sequence shown here is derived from an EMBL/GenBank/DDBJ whole genome shotgun (WGS) entry which is preliminary data.</text>
</comment>
<gene>
    <name evidence="2" type="ORF">PR048_022014</name>
</gene>
<proteinExistence type="predicted"/>
<reference evidence="2 3" key="1">
    <citation type="submission" date="2023-02" db="EMBL/GenBank/DDBJ databases">
        <title>LHISI_Scaffold_Assembly.</title>
        <authorList>
            <person name="Stuart O.P."/>
            <person name="Cleave R."/>
            <person name="Magrath M.J.L."/>
            <person name="Mikheyev A.S."/>
        </authorList>
    </citation>
    <scope>NUCLEOTIDE SEQUENCE [LARGE SCALE GENOMIC DNA]</scope>
    <source>
        <strain evidence="2">Daus_M_001</strain>
        <tissue evidence="2">Leg muscle</tissue>
    </source>
</reference>
<sequence>MSAALVEVNAASDVAITPQEADGEEPLASSVHSTLKFSFILALVNRVRAQINALEFNRCDGDTISSTSLSGNLRPKARVCRVANSVIFSPDLWRVVKCCKSKYRNRIRLERAPQKQLSDTHKTPHDRVKRCRERKINIKASESVNPIIWCLHSVVHTRRTKQEPVTKVEPGEKDCTAATYERAARYPLHTCCDVNCTTTSEEVQEALQIGVLRADEGEAKYRAASECKGGRKLETLEQTRRLAASSGTIPCENPGATPPGIELEVKHGALYREFQPHALAKCLAIWWNVVVQSAPVDYFDRWQHTVANQTQGRFPDPRMTSPSLLTVVVIPTRRFGVIPRLAIERARRKVEEQQKREKEEEKQQEREERQDLKWMKD</sequence>
<keyword evidence="3" id="KW-1185">Reference proteome</keyword>
<dbReference type="EMBL" id="JARBHB010000008">
    <property type="protein sequence ID" value="KAJ8877559.1"/>
    <property type="molecule type" value="Genomic_DNA"/>
</dbReference>
<feature type="region of interest" description="Disordered" evidence="1">
    <location>
        <begin position="348"/>
        <end position="377"/>
    </location>
</feature>
<evidence type="ECO:0000313" key="2">
    <source>
        <dbReference type="EMBL" id="KAJ8877559.1"/>
    </source>
</evidence>
<name>A0ABQ9GZT8_9NEOP</name>
<accession>A0ABQ9GZT8</accession>
<dbReference type="Proteomes" id="UP001159363">
    <property type="component" value="Chromosome 7"/>
</dbReference>
<organism evidence="2 3">
    <name type="scientific">Dryococelus australis</name>
    <dbReference type="NCBI Taxonomy" id="614101"/>
    <lineage>
        <taxon>Eukaryota</taxon>
        <taxon>Metazoa</taxon>
        <taxon>Ecdysozoa</taxon>
        <taxon>Arthropoda</taxon>
        <taxon>Hexapoda</taxon>
        <taxon>Insecta</taxon>
        <taxon>Pterygota</taxon>
        <taxon>Neoptera</taxon>
        <taxon>Polyneoptera</taxon>
        <taxon>Phasmatodea</taxon>
        <taxon>Verophasmatodea</taxon>
        <taxon>Anareolatae</taxon>
        <taxon>Phasmatidae</taxon>
        <taxon>Eurycanthinae</taxon>
        <taxon>Dryococelus</taxon>
    </lineage>
</organism>
<protein>
    <submittedName>
        <fullName evidence="2">Uncharacterized protein</fullName>
    </submittedName>
</protein>
<evidence type="ECO:0000313" key="3">
    <source>
        <dbReference type="Proteomes" id="UP001159363"/>
    </source>
</evidence>
<evidence type="ECO:0000256" key="1">
    <source>
        <dbReference type="SAM" id="MobiDB-lite"/>
    </source>
</evidence>